<gene>
    <name evidence="1" type="ORF">PHABIO_22</name>
</gene>
<name>A0A1Y0SY34_9CAUD</name>
<keyword evidence="2" id="KW-1185">Reference proteome</keyword>
<protein>
    <submittedName>
        <fullName evidence="1">Putative structural head protein</fullName>
    </submittedName>
</protein>
<proteinExistence type="predicted"/>
<organism evidence="1 2">
    <name type="scientific">Pseudomonas phage Phabio</name>
    <dbReference type="NCBI Taxonomy" id="2006668"/>
    <lineage>
        <taxon>Viruses</taxon>
        <taxon>Duplodnaviria</taxon>
        <taxon>Heunggongvirae</taxon>
        <taxon>Uroviricota</taxon>
        <taxon>Caudoviricetes</taxon>
        <taxon>Chimalliviridae</taxon>
        <taxon>Phabiovirus</taxon>
        <taxon>Phabiovirus phabio</taxon>
    </lineage>
</organism>
<reference evidence="1 2" key="1">
    <citation type="submission" date="2017-05" db="EMBL/GenBank/DDBJ databases">
        <authorList>
            <person name="Song R."/>
            <person name="Chenine A.L."/>
            <person name="Ruprecht R.M."/>
        </authorList>
    </citation>
    <scope>NUCLEOTIDE SEQUENCE [LARGE SCALE GENOMIC DNA]</scope>
</reference>
<sequence>MKKTIREVLDKHFADVKFDRALCQRIIDYTVRLMNRDADHSAFFGGVLMGVNEIRFYDNDRELWFDDVIQVDEDLLQYDFDRAEGVDPKHIVASSAFNHIPGYIAMRLYKENSIPLNVRHAAMVHAFMTLHVKYITSLLVRRFKYPAKREVAEATFANLKYTFDIKRIGSWGGLIKDRADGIVAPDSIYHNFMMDRSDSYEYWSRRIVTDTQTRIRELIKKYYEMYLTTLAQGSRIVSTSDIQINGDGEMALKDRVNGYSTYLRYMHTTCQHPDNLIKTPLLAIIENAMHTMPPDMLKDSLMFMSRNVGQSRSKDITVMIDESLLYAFDYMQSNRSSTQRSNDLALLVQGIRAKVMAPKSDDYRVLKIRDVGEKIVKQATKSRHEGQIAATRTGIMLYLILRAMTRSYYTK</sequence>
<accession>A0A1Y0SY34</accession>
<evidence type="ECO:0000313" key="2">
    <source>
        <dbReference type="Proteomes" id="UP000225448"/>
    </source>
</evidence>
<dbReference type="Proteomes" id="UP000225448">
    <property type="component" value="Segment"/>
</dbReference>
<evidence type="ECO:0000313" key="1">
    <source>
        <dbReference type="EMBL" id="ARV76653.1"/>
    </source>
</evidence>
<dbReference type="EMBL" id="MF042360">
    <property type="protein sequence ID" value="ARV76653.1"/>
    <property type="molecule type" value="Genomic_DNA"/>
</dbReference>